<dbReference type="AlphaFoldDB" id="A0A9N9CJL1"/>
<evidence type="ECO:0000256" key="4">
    <source>
        <dbReference type="SAM" id="Coils"/>
    </source>
</evidence>
<feature type="coiled-coil region" evidence="4">
    <location>
        <begin position="456"/>
        <end position="500"/>
    </location>
</feature>
<feature type="compositionally biased region" description="Polar residues" evidence="5">
    <location>
        <begin position="100"/>
        <end position="112"/>
    </location>
</feature>
<dbReference type="InterPro" id="IPR000198">
    <property type="entry name" value="RhoGAP_dom"/>
</dbReference>
<dbReference type="SMART" id="SM00109">
    <property type="entry name" value="C1"/>
    <property type="match status" value="1"/>
</dbReference>
<dbReference type="SUPFAM" id="SSF57889">
    <property type="entry name" value="Cysteine-rich domain"/>
    <property type="match status" value="1"/>
</dbReference>
<accession>A0A9N9CJL1</accession>
<feature type="compositionally biased region" description="Polar residues" evidence="5">
    <location>
        <begin position="619"/>
        <end position="629"/>
    </location>
</feature>
<dbReference type="PANTHER" id="PTHR46075:SF2">
    <property type="entry name" value="RHO GTPASE ACTIVATING PROTEIN AT 5A, ISOFORM A"/>
    <property type="match status" value="1"/>
</dbReference>
<feature type="region of interest" description="Disordered" evidence="5">
    <location>
        <begin position="203"/>
        <end position="311"/>
    </location>
</feature>
<dbReference type="PROSITE" id="PS00479">
    <property type="entry name" value="ZF_DAG_PE_1"/>
    <property type="match status" value="1"/>
</dbReference>
<dbReference type="PROSITE" id="PS50081">
    <property type="entry name" value="ZF_DAG_PE_2"/>
    <property type="match status" value="1"/>
</dbReference>
<feature type="compositionally biased region" description="Basic and acidic residues" evidence="5">
    <location>
        <begin position="715"/>
        <end position="726"/>
    </location>
</feature>
<evidence type="ECO:0000259" key="7">
    <source>
        <dbReference type="PROSITE" id="PS50238"/>
    </source>
</evidence>
<dbReference type="InterPro" id="IPR051854">
    <property type="entry name" value="Rho-type_GAP"/>
</dbReference>
<feature type="region of interest" description="Disordered" evidence="5">
    <location>
        <begin position="91"/>
        <end position="127"/>
    </location>
</feature>
<dbReference type="Pfam" id="PF00620">
    <property type="entry name" value="RhoGAP"/>
    <property type="match status" value="1"/>
</dbReference>
<proteinExistence type="predicted"/>
<gene>
    <name evidence="8" type="ORF">POCULU_LOCUS7526</name>
</gene>
<dbReference type="InterPro" id="IPR008936">
    <property type="entry name" value="Rho_GTPase_activation_prot"/>
</dbReference>
<reference evidence="8" key="1">
    <citation type="submission" date="2021-06" db="EMBL/GenBank/DDBJ databases">
        <authorList>
            <person name="Kallberg Y."/>
            <person name="Tangrot J."/>
            <person name="Rosling A."/>
        </authorList>
    </citation>
    <scope>NUCLEOTIDE SEQUENCE</scope>
    <source>
        <strain evidence="8">IA702</strain>
    </source>
</reference>
<evidence type="ECO:0000256" key="5">
    <source>
        <dbReference type="SAM" id="MobiDB-lite"/>
    </source>
</evidence>
<dbReference type="GO" id="GO:0046872">
    <property type="term" value="F:metal ion binding"/>
    <property type="evidence" value="ECO:0007669"/>
    <property type="project" value="UniProtKB-KW"/>
</dbReference>
<evidence type="ECO:0000256" key="3">
    <source>
        <dbReference type="ARBA" id="ARBA00022833"/>
    </source>
</evidence>
<dbReference type="GO" id="GO:0007165">
    <property type="term" value="P:signal transduction"/>
    <property type="evidence" value="ECO:0007669"/>
    <property type="project" value="InterPro"/>
</dbReference>
<protein>
    <submittedName>
        <fullName evidence="8">1069_t:CDS:1</fullName>
    </submittedName>
</protein>
<dbReference type="CDD" id="cd20824">
    <property type="entry name" value="C1_SpBZZ1-like"/>
    <property type="match status" value="1"/>
</dbReference>
<feature type="compositionally biased region" description="Low complexity" evidence="5">
    <location>
        <begin position="169"/>
        <end position="178"/>
    </location>
</feature>
<dbReference type="Proteomes" id="UP000789572">
    <property type="component" value="Unassembled WGS sequence"/>
</dbReference>
<dbReference type="PANTHER" id="PTHR46075">
    <property type="entry name" value="CHIMERIN FAMILY MEMBER"/>
    <property type="match status" value="1"/>
</dbReference>
<feature type="coiled-coil region" evidence="4">
    <location>
        <begin position="386"/>
        <end position="420"/>
    </location>
</feature>
<feature type="domain" description="Rho-GAP" evidence="7">
    <location>
        <begin position="799"/>
        <end position="988"/>
    </location>
</feature>
<feature type="coiled-coil region" evidence="4">
    <location>
        <begin position="538"/>
        <end position="600"/>
    </location>
</feature>
<dbReference type="Gene3D" id="3.30.60.20">
    <property type="match status" value="1"/>
</dbReference>
<feature type="domain" description="Phorbol-ester/DAG-type" evidence="6">
    <location>
        <begin position="726"/>
        <end position="774"/>
    </location>
</feature>
<keyword evidence="3" id="KW-0862">Zinc</keyword>
<dbReference type="Gene3D" id="1.10.555.10">
    <property type="entry name" value="Rho GTPase activation protein"/>
    <property type="match status" value="1"/>
</dbReference>
<evidence type="ECO:0000256" key="1">
    <source>
        <dbReference type="ARBA" id="ARBA00022468"/>
    </source>
</evidence>
<dbReference type="PROSITE" id="PS50238">
    <property type="entry name" value="RHOGAP"/>
    <property type="match status" value="1"/>
</dbReference>
<dbReference type="InterPro" id="IPR046349">
    <property type="entry name" value="C1-like_sf"/>
</dbReference>
<dbReference type="GO" id="GO:0005096">
    <property type="term" value="F:GTPase activator activity"/>
    <property type="evidence" value="ECO:0007669"/>
    <property type="project" value="UniProtKB-KW"/>
</dbReference>
<dbReference type="EMBL" id="CAJVPJ010001740">
    <property type="protein sequence ID" value="CAG8602241.1"/>
    <property type="molecule type" value="Genomic_DNA"/>
</dbReference>
<sequence length="1000" mass="111099">MTDANISPTIDDVVDSVCSGCDLLIEEGRVVAFGEGLWHIDCIHSTFPSKTYKNELTPPVENAFSIRQSRLIDTTSLSETFTKQSIVDVPVHTSPGRMNIGSNPGGNNNDIPTDQPKKTSKRSESFDSLHGIRLLRNRNALLGKSGTHFRSPSMNTISSTHNETRKSSRSFSLTSSRSDNFGLSQRLHASSYRFSEKINDKINDNKLHRETNSGLSQRGEKYQTSLLPSTQSTSQSPEDTSVVSSATTVSKSSMSSSRSASPPSPRSQSPGTPHSSSPISPSAPSKGLRHAKSFTSGMENGPPVLPPLSFDTNNEDDLINFVATATSNTDVGKRFSKKFTAEHSFFGISSSSSVKRQNDNSARLPDRNLQHFNTGREEEKMDELDMEELKTELLATKRRLADVENSYKQLKIVSKEALEEFSVAKEEFNREVELRQEAEILIHQLRTQLGVHTRRNTELTREKEALENIIEESHALNSELEETKQNLEAMSLQRELMIKEIEGLAHEKQARSYPHEFKPTDLPSSLAKHISTHLDEVKQGYIIDIRRLQNERDRLKKETEQLCRDRDQLVEEAKTLNAKNRDLAELNNELTRQIDGHQRRDKINAFNLFRSKSPVGSLPSDNGASNSAHGRSRSPLPYTVDNISESNNTATRVGRGEWSKRFGWKKASVFNILRPVATTPIITAPIPVASTDTKMQTTDNLSARNPDSSANGGHKRSESESSNDKSHKWHQVSFFRPVKCECCQEKIWGLTEARCDACGLACHNKCVGTLPIGCSGYPGTFSTDSEEIVNMTTVTVFGADLDKQLEVEGRKIPLLVERCITAIENRAMDYEGLYRKPGGKIMIRSIVSAFQHGEDIDLNNADEYNDVSAITSVLKQYLGELPDPLLTTVLYPKFIEAAGCQDADKKLDLFKKAVALLPAGNYATANYLLEHLHKVKCNGSENLMSCTSLAIVFGPTILKGLDPATEIKDMGLRNAAVEFLIENVDALFPSHIKPREDGFL</sequence>
<comment type="caution">
    <text evidence="8">The sequence shown here is derived from an EMBL/GenBank/DDBJ whole genome shotgun (WGS) entry which is preliminary data.</text>
</comment>
<feature type="compositionally biased region" description="Basic and acidic residues" evidence="5">
    <location>
        <begin position="115"/>
        <end position="127"/>
    </location>
</feature>
<feature type="compositionally biased region" description="Low complexity" evidence="5">
    <location>
        <begin position="223"/>
        <end position="285"/>
    </location>
</feature>
<feature type="region of interest" description="Disordered" evidence="5">
    <location>
        <begin position="611"/>
        <end position="652"/>
    </location>
</feature>
<dbReference type="Pfam" id="PF00130">
    <property type="entry name" value="C1_1"/>
    <property type="match status" value="1"/>
</dbReference>
<feature type="region of interest" description="Disordered" evidence="5">
    <location>
        <begin position="692"/>
        <end position="726"/>
    </location>
</feature>
<feature type="compositionally biased region" description="Polar residues" evidence="5">
    <location>
        <begin position="148"/>
        <end position="161"/>
    </location>
</feature>
<name>A0A9N9CJL1_9GLOM</name>
<dbReference type="SUPFAM" id="SSF48350">
    <property type="entry name" value="GTPase activation domain, GAP"/>
    <property type="match status" value="1"/>
</dbReference>
<organism evidence="8 9">
    <name type="scientific">Paraglomus occultum</name>
    <dbReference type="NCBI Taxonomy" id="144539"/>
    <lineage>
        <taxon>Eukaryota</taxon>
        <taxon>Fungi</taxon>
        <taxon>Fungi incertae sedis</taxon>
        <taxon>Mucoromycota</taxon>
        <taxon>Glomeromycotina</taxon>
        <taxon>Glomeromycetes</taxon>
        <taxon>Paraglomerales</taxon>
        <taxon>Paraglomeraceae</taxon>
        <taxon>Paraglomus</taxon>
    </lineage>
</organism>
<dbReference type="SMART" id="SM00324">
    <property type="entry name" value="RhoGAP"/>
    <property type="match status" value="1"/>
</dbReference>
<evidence type="ECO:0000259" key="6">
    <source>
        <dbReference type="PROSITE" id="PS50081"/>
    </source>
</evidence>
<keyword evidence="9" id="KW-1185">Reference proteome</keyword>
<evidence type="ECO:0000256" key="2">
    <source>
        <dbReference type="ARBA" id="ARBA00022723"/>
    </source>
</evidence>
<feature type="region of interest" description="Disordered" evidence="5">
    <location>
        <begin position="143"/>
        <end position="179"/>
    </location>
</feature>
<evidence type="ECO:0000313" key="8">
    <source>
        <dbReference type="EMBL" id="CAG8602241.1"/>
    </source>
</evidence>
<keyword evidence="2" id="KW-0479">Metal-binding</keyword>
<evidence type="ECO:0000313" key="9">
    <source>
        <dbReference type="Proteomes" id="UP000789572"/>
    </source>
</evidence>
<keyword evidence="1" id="KW-0343">GTPase activation</keyword>
<feature type="compositionally biased region" description="Polar residues" evidence="5">
    <location>
        <begin position="692"/>
        <end position="711"/>
    </location>
</feature>
<dbReference type="OrthoDB" id="79452at2759"/>
<feature type="compositionally biased region" description="Polar residues" evidence="5">
    <location>
        <begin position="641"/>
        <end position="651"/>
    </location>
</feature>
<keyword evidence="4" id="KW-0175">Coiled coil</keyword>
<dbReference type="InterPro" id="IPR002219">
    <property type="entry name" value="PKC_DAG/PE"/>
</dbReference>